<dbReference type="Pfam" id="PF00582">
    <property type="entry name" value="Usp"/>
    <property type="match status" value="1"/>
</dbReference>
<dbReference type="SUPFAM" id="SSF52402">
    <property type="entry name" value="Adenine nucleotide alpha hydrolases-like"/>
    <property type="match status" value="1"/>
</dbReference>
<dbReference type="PRINTS" id="PR01438">
    <property type="entry name" value="UNVRSLSTRESS"/>
</dbReference>
<dbReference type="PANTHER" id="PTHR46268:SF6">
    <property type="entry name" value="UNIVERSAL STRESS PROTEIN UP12"/>
    <property type="match status" value="1"/>
</dbReference>
<evidence type="ECO:0000313" key="4">
    <source>
        <dbReference type="Proteomes" id="UP000032233"/>
    </source>
</evidence>
<dbReference type="InParanoid" id="A0A0D2GI87"/>
<sequence length="163" mass="18392">MNFKVLIPVDNARNSLTAEEYALKLNWRVPLSITLLNVVNTKRLEGHGISPEDQKRILASMMKRSEKIMQSASEPFAKAEVDFVTRIEKGLPGDLICKIAEDENYDMVIIPQSGLSEWEEILGGSVVRYVLSKCKAPVLLVKHSKEQMERQRKVRAEGTLLPS</sequence>
<dbReference type="InterPro" id="IPR006016">
    <property type="entry name" value="UspA"/>
</dbReference>
<dbReference type="AlphaFoldDB" id="A0A0D2GI87"/>
<dbReference type="EMBL" id="AZAC01000010">
    <property type="protein sequence ID" value="KIX14527.1"/>
    <property type="molecule type" value="Genomic_DNA"/>
</dbReference>
<keyword evidence="4" id="KW-1185">Reference proteome</keyword>
<dbReference type="Gene3D" id="3.40.50.620">
    <property type="entry name" value="HUPs"/>
    <property type="match status" value="1"/>
</dbReference>
<reference evidence="3 4" key="1">
    <citation type="submission" date="2013-11" db="EMBL/GenBank/DDBJ databases">
        <title>Metagenomic analysis of a methanogenic consortium involved in long chain n-alkane degradation.</title>
        <authorList>
            <person name="Davidova I.A."/>
            <person name="Callaghan A.V."/>
            <person name="Wawrik B."/>
            <person name="Pruitt S."/>
            <person name="Marks C."/>
            <person name="Duncan K.E."/>
            <person name="Suflita J.M."/>
        </authorList>
    </citation>
    <scope>NUCLEOTIDE SEQUENCE [LARGE SCALE GENOMIC DNA]</scope>
    <source>
        <strain evidence="3 4">SPR</strain>
    </source>
</reference>
<name>A0A0D2GI87_9BACT</name>
<accession>A0A0D2GI87</accession>
<proteinExistence type="inferred from homology"/>
<dbReference type="InterPro" id="IPR014729">
    <property type="entry name" value="Rossmann-like_a/b/a_fold"/>
</dbReference>
<organism evidence="3 4">
    <name type="scientific">Dethiosulfatarculus sandiegensis</name>
    <dbReference type="NCBI Taxonomy" id="1429043"/>
    <lineage>
        <taxon>Bacteria</taxon>
        <taxon>Pseudomonadati</taxon>
        <taxon>Thermodesulfobacteriota</taxon>
        <taxon>Desulfarculia</taxon>
        <taxon>Desulfarculales</taxon>
        <taxon>Desulfarculaceae</taxon>
        <taxon>Dethiosulfatarculus</taxon>
    </lineage>
</organism>
<evidence type="ECO:0000256" key="1">
    <source>
        <dbReference type="ARBA" id="ARBA00008791"/>
    </source>
</evidence>
<protein>
    <submittedName>
        <fullName evidence="3">Universal stress protein UspA</fullName>
    </submittedName>
</protein>
<gene>
    <name evidence="3" type="ORF">X474_07950</name>
</gene>
<dbReference type="Proteomes" id="UP000032233">
    <property type="component" value="Unassembled WGS sequence"/>
</dbReference>
<comment type="similarity">
    <text evidence="1">Belongs to the universal stress protein A family.</text>
</comment>
<dbReference type="OrthoDB" id="5401998at2"/>
<feature type="domain" description="UspA" evidence="2">
    <location>
        <begin position="1"/>
        <end position="142"/>
    </location>
</feature>
<dbReference type="PANTHER" id="PTHR46268">
    <property type="entry name" value="STRESS RESPONSE PROTEIN NHAX"/>
    <property type="match status" value="1"/>
</dbReference>
<evidence type="ECO:0000259" key="2">
    <source>
        <dbReference type="Pfam" id="PF00582"/>
    </source>
</evidence>
<dbReference type="RefSeq" id="WP_044347777.1">
    <property type="nucleotide sequence ID" value="NZ_AZAC01000010.1"/>
</dbReference>
<dbReference type="STRING" id="1429043.X474_07950"/>
<evidence type="ECO:0000313" key="3">
    <source>
        <dbReference type="EMBL" id="KIX14527.1"/>
    </source>
</evidence>
<dbReference type="InterPro" id="IPR006015">
    <property type="entry name" value="Universal_stress_UspA"/>
</dbReference>
<comment type="caution">
    <text evidence="3">The sequence shown here is derived from an EMBL/GenBank/DDBJ whole genome shotgun (WGS) entry which is preliminary data.</text>
</comment>
<dbReference type="CDD" id="cd00293">
    <property type="entry name" value="USP-like"/>
    <property type="match status" value="1"/>
</dbReference>